<reference evidence="1" key="1">
    <citation type="submission" date="2020-11" db="EMBL/GenBank/DDBJ databases">
        <authorList>
            <person name="Whitehead M."/>
        </authorList>
    </citation>
    <scope>NUCLEOTIDE SEQUENCE</scope>
    <source>
        <strain evidence="1">EGII</strain>
    </source>
</reference>
<organism evidence="1 2">
    <name type="scientific">Ceratitis capitata</name>
    <name type="common">Mediterranean fruit fly</name>
    <name type="synonym">Tephritis capitata</name>
    <dbReference type="NCBI Taxonomy" id="7213"/>
    <lineage>
        <taxon>Eukaryota</taxon>
        <taxon>Metazoa</taxon>
        <taxon>Ecdysozoa</taxon>
        <taxon>Arthropoda</taxon>
        <taxon>Hexapoda</taxon>
        <taxon>Insecta</taxon>
        <taxon>Pterygota</taxon>
        <taxon>Neoptera</taxon>
        <taxon>Endopterygota</taxon>
        <taxon>Diptera</taxon>
        <taxon>Brachycera</taxon>
        <taxon>Muscomorpha</taxon>
        <taxon>Tephritoidea</taxon>
        <taxon>Tephritidae</taxon>
        <taxon>Ceratitis</taxon>
        <taxon>Ceratitis</taxon>
    </lineage>
</organism>
<evidence type="ECO:0000313" key="1">
    <source>
        <dbReference type="EMBL" id="CAD7001963.1"/>
    </source>
</evidence>
<proteinExistence type="predicted"/>
<dbReference type="EMBL" id="CAJHJT010000023">
    <property type="protein sequence ID" value="CAD7001963.1"/>
    <property type="molecule type" value="Genomic_DNA"/>
</dbReference>
<accession>A0A811UY01</accession>
<protein>
    <submittedName>
        <fullName evidence="1">(Mediterranean fruit fly) hypothetical protein</fullName>
    </submittedName>
</protein>
<evidence type="ECO:0000313" key="2">
    <source>
        <dbReference type="Proteomes" id="UP000606786"/>
    </source>
</evidence>
<comment type="caution">
    <text evidence="1">The sequence shown here is derived from an EMBL/GenBank/DDBJ whole genome shotgun (WGS) entry which is preliminary data.</text>
</comment>
<dbReference type="AlphaFoldDB" id="A0A811UY01"/>
<keyword evidence="2" id="KW-1185">Reference proteome</keyword>
<gene>
    <name evidence="1" type="ORF">CCAP1982_LOCUS10450</name>
</gene>
<sequence length="115" mass="13331">MVISLDNIKRVILNKLLSRIREQVSNHHYQDHLKQAGINSSYTRKYDYYRITSRKVSSIEYCLTSVTNENRSSYSFRPKDVPKPDCSSGSGQRAISINVRSSFLLTRSALEFEEH</sequence>
<name>A0A811UY01_CERCA</name>
<dbReference type="Proteomes" id="UP000606786">
    <property type="component" value="Unassembled WGS sequence"/>
</dbReference>